<accession>A0A0P0VXY1</accession>
<dbReference type="PaxDb" id="39947-A0A0P0VXY1"/>
<organism evidence="2 3">
    <name type="scientific">Oryza sativa subsp. japonica</name>
    <name type="common">Rice</name>
    <dbReference type="NCBI Taxonomy" id="39947"/>
    <lineage>
        <taxon>Eukaryota</taxon>
        <taxon>Viridiplantae</taxon>
        <taxon>Streptophyta</taxon>
        <taxon>Embryophyta</taxon>
        <taxon>Tracheophyta</taxon>
        <taxon>Spermatophyta</taxon>
        <taxon>Magnoliopsida</taxon>
        <taxon>Liliopsida</taxon>
        <taxon>Poales</taxon>
        <taxon>Poaceae</taxon>
        <taxon>BOP clade</taxon>
        <taxon>Oryzoideae</taxon>
        <taxon>Oryzeae</taxon>
        <taxon>Oryzinae</taxon>
        <taxon>Oryza</taxon>
        <taxon>Oryza sativa</taxon>
    </lineage>
</organism>
<dbReference type="EMBL" id="AP014959">
    <property type="protein sequence ID" value="BAS84067.1"/>
    <property type="molecule type" value="Genomic_DNA"/>
</dbReference>
<dbReference type="Gramene" id="Os03t0334250-00">
    <property type="protein sequence ID" value="Os03t0334250-00"/>
    <property type="gene ID" value="Os03g0334250"/>
</dbReference>
<reference evidence="2 3" key="2">
    <citation type="journal article" date="2013" name="Plant Cell Physiol.">
        <title>Rice Annotation Project Database (RAP-DB): an integrative and interactive database for rice genomics.</title>
        <authorList>
            <person name="Sakai H."/>
            <person name="Lee S.S."/>
            <person name="Tanaka T."/>
            <person name="Numa H."/>
            <person name="Kim J."/>
            <person name="Kawahara Y."/>
            <person name="Wakimoto H."/>
            <person name="Yang C.C."/>
            <person name="Iwamoto M."/>
            <person name="Abe T."/>
            <person name="Yamada Y."/>
            <person name="Muto A."/>
            <person name="Inokuchi H."/>
            <person name="Ikemura T."/>
            <person name="Matsumoto T."/>
            <person name="Sasaki T."/>
            <person name="Itoh T."/>
        </authorList>
    </citation>
    <scope>NUCLEOTIDE SEQUENCE [LARGE SCALE GENOMIC DNA]</scope>
    <source>
        <strain evidence="3">cv. Nipponbare</strain>
    </source>
</reference>
<feature type="transmembrane region" description="Helical" evidence="1">
    <location>
        <begin position="218"/>
        <end position="243"/>
    </location>
</feature>
<protein>
    <submittedName>
        <fullName evidence="2">Os03g0334250 protein</fullName>
    </submittedName>
</protein>
<dbReference type="Proteomes" id="UP000059680">
    <property type="component" value="Chromosome 3"/>
</dbReference>
<keyword evidence="3" id="KW-1185">Reference proteome</keyword>
<keyword evidence="1" id="KW-1133">Transmembrane helix</keyword>
<evidence type="ECO:0000313" key="2">
    <source>
        <dbReference type="EMBL" id="BAS84067.1"/>
    </source>
</evidence>
<evidence type="ECO:0000313" key="3">
    <source>
        <dbReference type="Proteomes" id="UP000059680"/>
    </source>
</evidence>
<keyword evidence="1" id="KW-0472">Membrane</keyword>
<dbReference type="InParanoid" id="A0A0P0VXY1"/>
<gene>
    <name evidence="2" type="ordered locus">Os03g0334250</name>
    <name evidence="2" type="ORF">OSNPB_030334250</name>
</gene>
<keyword evidence="1" id="KW-0812">Transmembrane</keyword>
<reference evidence="2 3" key="3">
    <citation type="journal article" date="2013" name="Rice">
        <title>Improvement of the Oryza sativa Nipponbare reference genome using next generation sequence and optical map data.</title>
        <authorList>
            <person name="Kawahara Y."/>
            <person name="de la Bastide M."/>
            <person name="Hamilton J.P."/>
            <person name="Kanamori H."/>
            <person name="McCombie W.R."/>
            <person name="Ouyang S."/>
            <person name="Schwartz D.C."/>
            <person name="Tanaka T."/>
            <person name="Wu J."/>
            <person name="Zhou S."/>
            <person name="Childs K.L."/>
            <person name="Davidson R.M."/>
            <person name="Lin H."/>
            <person name="Quesada-Ocampo L."/>
            <person name="Vaillancourt B."/>
            <person name="Sakai H."/>
            <person name="Lee S.S."/>
            <person name="Kim J."/>
            <person name="Numa H."/>
            <person name="Itoh T."/>
            <person name="Buell C.R."/>
            <person name="Matsumoto T."/>
        </authorList>
    </citation>
    <scope>NUCLEOTIDE SEQUENCE [LARGE SCALE GENOMIC DNA]</scope>
    <source>
        <strain evidence="3">cv. Nipponbare</strain>
    </source>
</reference>
<reference evidence="3" key="1">
    <citation type="journal article" date="2005" name="Nature">
        <title>The map-based sequence of the rice genome.</title>
        <authorList>
            <consortium name="International rice genome sequencing project (IRGSP)"/>
            <person name="Matsumoto T."/>
            <person name="Wu J."/>
            <person name="Kanamori H."/>
            <person name="Katayose Y."/>
            <person name="Fujisawa M."/>
            <person name="Namiki N."/>
            <person name="Mizuno H."/>
            <person name="Yamamoto K."/>
            <person name="Antonio B.A."/>
            <person name="Baba T."/>
            <person name="Sakata K."/>
            <person name="Nagamura Y."/>
            <person name="Aoki H."/>
            <person name="Arikawa K."/>
            <person name="Arita K."/>
            <person name="Bito T."/>
            <person name="Chiden Y."/>
            <person name="Fujitsuka N."/>
            <person name="Fukunaka R."/>
            <person name="Hamada M."/>
            <person name="Harada C."/>
            <person name="Hayashi A."/>
            <person name="Hijishita S."/>
            <person name="Honda M."/>
            <person name="Hosokawa S."/>
            <person name="Ichikawa Y."/>
            <person name="Idonuma A."/>
            <person name="Iijima M."/>
            <person name="Ikeda M."/>
            <person name="Ikeno M."/>
            <person name="Ito K."/>
            <person name="Ito S."/>
            <person name="Ito T."/>
            <person name="Ito Y."/>
            <person name="Ito Y."/>
            <person name="Iwabuchi A."/>
            <person name="Kamiya K."/>
            <person name="Karasawa W."/>
            <person name="Kurita K."/>
            <person name="Katagiri S."/>
            <person name="Kikuta A."/>
            <person name="Kobayashi H."/>
            <person name="Kobayashi N."/>
            <person name="Machita K."/>
            <person name="Maehara T."/>
            <person name="Masukawa M."/>
            <person name="Mizubayashi T."/>
            <person name="Mukai Y."/>
            <person name="Nagasaki H."/>
            <person name="Nagata Y."/>
            <person name="Naito S."/>
            <person name="Nakashima M."/>
            <person name="Nakama Y."/>
            <person name="Nakamichi Y."/>
            <person name="Nakamura M."/>
            <person name="Meguro A."/>
            <person name="Negishi M."/>
            <person name="Ohta I."/>
            <person name="Ohta T."/>
            <person name="Okamoto M."/>
            <person name="Ono N."/>
            <person name="Saji S."/>
            <person name="Sakaguchi M."/>
            <person name="Sakai K."/>
            <person name="Shibata M."/>
            <person name="Shimokawa T."/>
            <person name="Song J."/>
            <person name="Takazaki Y."/>
            <person name="Terasawa K."/>
            <person name="Tsugane M."/>
            <person name="Tsuji K."/>
            <person name="Ueda S."/>
            <person name="Waki K."/>
            <person name="Yamagata H."/>
            <person name="Yamamoto M."/>
            <person name="Yamamoto S."/>
            <person name="Yamane H."/>
            <person name="Yoshiki S."/>
            <person name="Yoshihara R."/>
            <person name="Yukawa K."/>
            <person name="Zhong H."/>
            <person name="Yano M."/>
            <person name="Yuan Q."/>
            <person name="Ouyang S."/>
            <person name="Liu J."/>
            <person name="Jones K.M."/>
            <person name="Gansberger K."/>
            <person name="Moffat K."/>
            <person name="Hill J."/>
            <person name="Bera J."/>
            <person name="Fadrosh D."/>
            <person name="Jin S."/>
            <person name="Johri S."/>
            <person name="Kim M."/>
            <person name="Overton L."/>
            <person name="Reardon M."/>
            <person name="Tsitrin T."/>
            <person name="Vuong H."/>
            <person name="Weaver B."/>
            <person name="Ciecko A."/>
            <person name="Tallon L."/>
            <person name="Jackson J."/>
            <person name="Pai G."/>
            <person name="Aken S.V."/>
            <person name="Utterback T."/>
            <person name="Reidmuller S."/>
            <person name="Feldblyum T."/>
            <person name="Hsiao J."/>
            <person name="Zismann V."/>
            <person name="Iobst S."/>
            <person name="de Vazeille A.R."/>
            <person name="Buell C.R."/>
            <person name="Ying K."/>
            <person name="Li Y."/>
            <person name="Lu T."/>
            <person name="Huang Y."/>
            <person name="Zhao Q."/>
            <person name="Feng Q."/>
            <person name="Zhang L."/>
            <person name="Zhu J."/>
            <person name="Weng Q."/>
            <person name="Mu J."/>
            <person name="Lu Y."/>
            <person name="Fan D."/>
            <person name="Liu Y."/>
            <person name="Guan J."/>
            <person name="Zhang Y."/>
            <person name="Yu S."/>
            <person name="Liu X."/>
            <person name="Zhang Y."/>
            <person name="Hong G."/>
            <person name="Han B."/>
            <person name="Choisne N."/>
            <person name="Demange N."/>
            <person name="Orjeda G."/>
            <person name="Samain S."/>
            <person name="Cattolico L."/>
            <person name="Pelletier E."/>
            <person name="Couloux A."/>
            <person name="Segurens B."/>
            <person name="Wincker P."/>
            <person name="D'Hont A."/>
            <person name="Scarpelli C."/>
            <person name="Weissenbach J."/>
            <person name="Salanoubat M."/>
            <person name="Quetier F."/>
            <person name="Yu Y."/>
            <person name="Kim H.R."/>
            <person name="Rambo T."/>
            <person name="Currie J."/>
            <person name="Collura K."/>
            <person name="Luo M."/>
            <person name="Yang T."/>
            <person name="Ammiraju J.S.S."/>
            <person name="Engler F."/>
            <person name="Soderlund C."/>
            <person name="Wing R.A."/>
            <person name="Palmer L.E."/>
            <person name="de la Bastide M."/>
            <person name="Spiegel L."/>
            <person name="Nascimento L."/>
            <person name="Zutavern T."/>
            <person name="O'Shaughnessy A."/>
            <person name="Dike S."/>
            <person name="Dedhia N."/>
            <person name="Preston R."/>
            <person name="Balija V."/>
            <person name="McCombie W.R."/>
            <person name="Chow T."/>
            <person name="Chen H."/>
            <person name="Chung M."/>
            <person name="Chen C."/>
            <person name="Shaw J."/>
            <person name="Wu H."/>
            <person name="Hsiao K."/>
            <person name="Chao Y."/>
            <person name="Chu M."/>
            <person name="Cheng C."/>
            <person name="Hour A."/>
            <person name="Lee P."/>
            <person name="Lin S."/>
            <person name="Lin Y."/>
            <person name="Liou J."/>
            <person name="Liu S."/>
            <person name="Hsing Y."/>
            <person name="Raghuvanshi S."/>
            <person name="Mohanty A."/>
            <person name="Bharti A.K."/>
            <person name="Gaur A."/>
            <person name="Gupta V."/>
            <person name="Kumar D."/>
            <person name="Ravi V."/>
            <person name="Vij S."/>
            <person name="Kapur A."/>
            <person name="Khurana P."/>
            <person name="Khurana P."/>
            <person name="Khurana J.P."/>
            <person name="Tyagi A.K."/>
            <person name="Gaikwad K."/>
            <person name="Singh A."/>
            <person name="Dalal V."/>
            <person name="Srivastava S."/>
            <person name="Dixit A."/>
            <person name="Pal A.K."/>
            <person name="Ghazi I.A."/>
            <person name="Yadav M."/>
            <person name="Pandit A."/>
            <person name="Bhargava A."/>
            <person name="Sureshbabu K."/>
            <person name="Batra K."/>
            <person name="Sharma T.R."/>
            <person name="Mohapatra T."/>
            <person name="Singh N.K."/>
            <person name="Messing J."/>
            <person name="Nelson A.B."/>
            <person name="Fuks G."/>
            <person name="Kavchok S."/>
            <person name="Keizer G."/>
            <person name="Linton E."/>
            <person name="Llaca V."/>
            <person name="Song R."/>
            <person name="Tanyolac B."/>
            <person name="Young S."/>
            <person name="Ho-Il K."/>
            <person name="Hahn J.H."/>
            <person name="Sangsakoo G."/>
            <person name="Vanavichit A."/>
            <person name="de Mattos Luiz.A.T."/>
            <person name="Zimmer P.D."/>
            <person name="Malone G."/>
            <person name="Dellagostin O."/>
            <person name="de Oliveira A.C."/>
            <person name="Bevan M."/>
            <person name="Bancroft I."/>
            <person name="Minx P."/>
            <person name="Cordum H."/>
            <person name="Wilson R."/>
            <person name="Cheng Z."/>
            <person name="Jin W."/>
            <person name="Jiang J."/>
            <person name="Leong S.A."/>
            <person name="Iwama H."/>
            <person name="Gojobori T."/>
            <person name="Itoh T."/>
            <person name="Niimura Y."/>
            <person name="Fujii Y."/>
            <person name="Habara T."/>
            <person name="Sakai H."/>
            <person name="Sato Y."/>
            <person name="Wilson G."/>
            <person name="Kumar K."/>
            <person name="McCouch S."/>
            <person name="Juretic N."/>
            <person name="Hoen D."/>
            <person name="Wright S."/>
            <person name="Bruskiewich R."/>
            <person name="Bureau T."/>
            <person name="Miyao A."/>
            <person name="Hirochika H."/>
            <person name="Nishikawa T."/>
            <person name="Kadowaki K."/>
            <person name="Sugiura M."/>
            <person name="Burr B."/>
            <person name="Sasaki T."/>
        </authorList>
    </citation>
    <scope>NUCLEOTIDE SEQUENCE [LARGE SCALE GENOMIC DNA]</scope>
    <source>
        <strain evidence="3">cv. Nipponbare</strain>
    </source>
</reference>
<name>A0A0P0VXY1_ORYSJ</name>
<proteinExistence type="predicted"/>
<evidence type="ECO:0000256" key="1">
    <source>
        <dbReference type="SAM" id="Phobius"/>
    </source>
</evidence>
<dbReference type="AlphaFoldDB" id="A0A0P0VXY1"/>
<sequence>MDPLLQDPWERQATASSHLRAGMLLFVSYADGLALRVTRSCSGRPLSEALVQVGGAPQPQQLARRRVPHQPVQLGAPLVVDGVERRVPRHVQRLLLLLGGVADHAVLLRVRERVGVAGRLMDLVVVGAVLALLAVAGRRLELLLGRVPVRVGEDLRAGAALQPARAFARDGEVGGQLDQPVAAGADDERRAAQHRPAVVPGRSPAPRRLLHRRPLHRAFLALPWPVMVVTWWWPAAMVMAAVVGARSPHRLHLVAVAARVGPAPPAISQRGKLTMMMRRRRDLA</sequence>